<dbReference type="Gene3D" id="3.40.50.150">
    <property type="entry name" value="Vaccinia Virus protein VP39"/>
    <property type="match status" value="1"/>
</dbReference>
<dbReference type="AlphaFoldDB" id="A0A401YNK5"/>
<keyword evidence="3" id="KW-1185">Reference proteome</keyword>
<dbReference type="Pfam" id="PF13649">
    <property type="entry name" value="Methyltransf_25"/>
    <property type="match status" value="1"/>
</dbReference>
<comment type="caution">
    <text evidence="2">The sequence shown here is derived from an EMBL/GenBank/DDBJ whole genome shotgun (WGS) entry which is preliminary data.</text>
</comment>
<gene>
    <name evidence="2" type="ORF">EHYA_03884</name>
</gene>
<dbReference type="OrthoDB" id="5502211at2"/>
<protein>
    <recommendedName>
        <fullName evidence="1">Methyltransferase domain-containing protein</fullName>
    </recommendedName>
</protein>
<dbReference type="EMBL" id="BIFH01000019">
    <property type="protein sequence ID" value="GCD96200.1"/>
    <property type="molecule type" value="Genomic_DNA"/>
</dbReference>
<sequence>MHTELRRLSEELRIPERLAHLLGPLLTAVRSTPGAPDRIRVVDVGCGLGHVVRWLAAHDVLGPDVELVGVDLHADLHAALVAEATRLAEDENLPCRFVRANAFRLDDTTPEATTAQGAATRAATVYISTAHIDAPSSEPDSSGAGTPRG</sequence>
<feature type="domain" description="Methyltransferase" evidence="1">
    <location>
        <begin position="41"/>
        <end position="107"/>
    </location>
</feature>
<dbReference type="InterPro" id="IPR029063">
    <property type="entry name" value="SAM-dependent_MTases_sf"/>
</dbReference>
<reference evidence="2 3" key="1">
    <citation type="submission" date="2018-12" db="EMBL/GenBank/DDBJ databases">
        <title>Draft genome sequence of Embleya hyalina NBRC 13850T.</title>
        <authorList>
            <person name="Komaki H."/>
            <person name="Hosoyama A."/>
            <person name="Kimura A."/>
            <person name="Ichikawa N."/>
            <person name="Tamura T."/>
        </authorList>
    </citation>
    <scope>NUCLEOTIDE SEQUENCE [LARGE SCALE GENOMIC DNA]</scope>
    <source>
        <strain evidence="2 3">NBRC 13850</strain>
    </source>
</reference>
<dbReference type="Proteomes" id="UP000286931">
    <property type="component" value="Unassembled WGS sequence"/>
</dbReference>
<evidence type="ECO:0000259" key="1">
    <source>
        <dbReference type="Pfam" id="PF13649"/>
    </source>
</evidence>
<evidence type="ECO:0000313" key="3">
    <source>
        <dbReference type="Proteomes" id="UP000286931"/>
    </source>
</evidence>
<evidence type="ECO:0000313" key="2">
    <source>
        <dbReference type="EMBL" id="GCD96200.1"/>
    </source>
</evidence>
<dbReference type="RefSeq" id="WP_160161464.1">
    <property type="nucleotide sequence ID" value="NZ_BIFH01000019.1"/>
</dbReference>
<name>A0A401YNK5_9ACTN</name>
<dbReference type="InterPro" id="IPR041698">
    <property type="entry name" value="Methyltransf_25"/>
</dbReference>
<accession>A0A401YNK5</accession>
<dbReference type="SUPFAM" id="SSF53335">
    <property type="entry name" value="S-adenosyl-L-methionine-dependent methyltransferases"/>
    <property type="match status" value="1"/>
</dbReference>
<proteinExistence type="predicted"/>
<dbReference type="GO" id="GO:0008168">
    <property type="term" value="F:methyltransferase activity"/>
    <property type="evidence" value="ECO:0007669"/>
    <property type="project" value="UniProtKB-ARBA"/>
</dbReference>
<organism evidence="2 3">
    <name type="scientific">Embleya hyalina</name>
    <dbReference type="NCBI Taxonomy" id="516124"/>
    <lineage>
        <taxon>Bacteria</taxon>
        <taxon>Bacillati</taxon>
        <taxon>Actinomycetota</taxon>
        <taxon>Actinomycetes</taxon>
        <taxon>Kitasatosporales</taxon>
        <taxon>Streptomycetaceae</taxon>
        <taxon>Embleya</taxon>
    </lineage>
</organism>